<dbReference type="Pfam" id="PF02463">
    <property type="entry name" value="SMC_N"/>
    <property type="match status" value="1"/>
</dbReference>
<sequence>MSLSLLNFHGLRNLLPIEMTPSSRINVISGANGSGKTSLLEGIHILGMGRSFRTRQLKHAIQADEPHMTLYGRLSGEPEVTLGVRRLRSQRELELRLKGG</sequence>
<gene>
    <name evidence="2" type="ORF">HSBAA_00060</name>
</gene>
<dbReference type="Gene3D" id="3.40.50.300">
    <property type="entry name" value="P-loop containing nucleotide triphosphate hydrolases"/>
    <property type="match status" value="1"/>
</dbReference>
<dbReference type="SUPFAM" id="SSF52540">
    <property type="entry name" value="P-loop containing nucleoside triphosphate hydrolases"/>
    <property type="match status" value="1"/>
</dbReference>
<evidence type="ECO:0000259" key="1">
    <source>
        <dbReference type="Pfam" id="PF02463"/>
    </source>
</evidence>
<evidence type="ECO:0000313" key="3">
    <source>
        <dbReference type="Proteomes" id="UP000320231"/>
    </source>
</evidence>
<dbReference type="KEGG" id="hsr:HSBAA_00060"/>
<dbReference type="InterPro" id="IPR003395">
    <property type="entry name" value="RecF/RecN/SMC_N"/>
</dbReference>
<feature type="domain" description="RecF/RecN/SMC N-terminal" evidence="1">
    <location>
        <begin position="4"/>
        <end position="70"/>
    </location>
</feature>
<protein>
    <recommendedName>
        <fullName evidence="1">RecF/RecN/SMC N-terminal domain-containing protein</fullName>
    </recommendedName>
</protein>
<dbReference type="EMBL" id="AP019514">
    <property type="protein sequence ID" value="BBI58700.1"/>
    <property type="molecule type" value="Genomic_DNA"/>
</dbReference>
<accession>A0A455TYY7</accession>
<name>A0A455TYY7_9GAMM</name>
<dbReference type="Proteomes" id="UP000320231">
    <property type="component" value="Chromosome"/>
</dbReference>
<proteinExistence type="predicted"/>
<reference evidence="2 3" key="1">
    <citation type="journal article" date="2019" name="Microbiol. Resour. Announc.">
        <title>Complete Genome Sequence of Halomonas sulfidaeris Strain Esulfide1 Isolated from a Metal Sulfide Rock at a Depth of 2,200 Meters, Obtained Using Nanopore Sequencing.</title>
        <authorList>
            <person name="Saito M."/>
            <person name="Nishigata A."/>
            <person name="Galipon J."/>
            <person name="Arakawa K."/>
        </authorList>
    </citation>
    <scope>NUCLEOTIDE SEQUENCE [LARGE SCALE GENOMIC DNA]</scope>
    <source>
        <strain evidence="2 3">ATCC BAA-803</strain>
    </source>
</reference>
<evidence type="ECO:0000313" key="2">
    <source>
        <dbReference type="EMBL" id="BBI58700.1"/>
    </source>
</evidence>
<organism evidence="2 3">
    <name type="scientific">Vreelandella sulfidaeris</name>
    <dbReference type="NCBI Taxonomy" id="115553"/>
    <lineage>
        <taxon>Bacteria</taxon>
        <taxon>Pseudomonadati</taxon>
        <taxon>Pseudomonadota</taxon>
        <taxon>Gammaproteobacteria</taxon>
        <taxon>Oceanospirillales</taxon>
        <taxon>Halomonadaceae</taxon>
        <taxon>Vreelandella</taxon>
    </lineage>
</organism>
<dbReference type="InterPro" id="IPR027417">
    <property type="entry name" value="P-loop_NTPase"/>
</dbReference>
<dbReference type="AlphaFoldDB" id="A0A455TYY7"/>